<organism evidence="2">
    <name type="scientific">marine metagenome</name>
    <dbReference type="NCBI Taxonomy" id="408172"/>
    <lineage>
        <taxon>unclassified sequences</taxon>
        <taxon>metagenomes</taxon>
        <taxon>ecological metagenomes</taxon>
    </lineage>
</organism>
<reference evidence="2" key="1">
    <citation type="submission" date="2018-05" db="EMBL/GenBank/DDBJ databases">
        <authorList>
            <person name="Lanie J.A."/>
            <person name="Ng W.-L."/>
            <person name="Kazmierczak K.M."/>
            <person name="Andrzejewski T.M."/>
            <person name="Davidsen T.M."/>
            <person name="Wayne K.J."/>
            <person name="Tettelin H."/>
            <person name="Glass J.I."/>
            <person name="Rusch D."/>
            <person name="Podicherti R."/>
            <person name="Tsui H.-C.T."/>
            <person name="Winkler M.E."/>
        </authorList>
    </citation>
    <scope>NUCLEOTIDE SEQUENCE</scope>
</reference>
<evidence type="ECO:0000256" key="1">
    <source>
        <dbReference type="SAM" id="Phobius"/>
    </source>
</evidence>
<sequence>MTIILENLFTSIIIVIVITIVIIRLSSRNTKEQKSQDDFPNDARAQKKQAEKEYRKQWYGIAISHLSESDDEYALISNKENIYKLPVASDYSSYQEPLIDNERIKKFVEWAKNIKSTSGNSNLFDLMDHNCEIIAPEPTINGSFELLTDGGFFCEDFDAYGFEINRFNSTFNFEFDNKTWVNLLTEPNLFDWLNLVRKYDYIWDPDDEAGGYFTYYLKDNGAEFIPMKGDVWDYWDAESQGANISEPVNIEVINEISYEDKIFMINEEDFMFSKKEKDHLITLLMASYKPSLMFKIIEEGNNLSKT</sequence>
<gene>
    <name evidence="2" type="ORF">METZ01_LOCUS192202</name>
</gene>
<keyword evidence="1" id="KW-1133">Transmembrane helix</keyword>
<dbReference type="AlphaFoldDB" id="A0A382DLS8"/>
<feature type="transmembrane region" description="Helical" evidence="1">
    <location>
        <begin position="6"/>
        <end position="25"/>
    </location>
</feature>
<keyword evidence="1" id="KW-0812">Transmembrane</keyword>
<evidence type="ECO:0000313" key="2">
    <source>
        <dbReference type="EMBL" id="SVB39348.1"/>
    </source>
</evidence>
<proteinExistence type="predicted"/>
<dbReference type="EMBL" id="UINC01040035">
    <property type="protein sequence ID" value="SVB39348.1"/>
    <property type="molecule type" value="Genomic_DNA"/>
</dbReference>
<protein>
    <submittedName>
        <fullName evidence="2">Uncharacterized protein</fullName>
    </submittedName>
</protein>
<accession>A0A382DLS8</accession>
<name>A0A382DLS8_9ZZZZ</name>
<keyword evidence="1" id="KW-0472">Membrane</keyword>